<dbReference type="Proteomes" id="UP000308092">
    <property type="component" value="Unassembled WGS sequence"/>
</dbReference>
<dbReference type="GO" id="GO:0005634">
    <property type="term" value="C:nucleus"/>
    <property type="evidence" value="ECO:0007669"/>
    <property type="project" value="TreeGrafter"/>
</dbReference>
<name>A0A4S3JUJ4_9EURO</name>
<protein>
    <recommendedName>
        <fullName evidence="5">Serine/threonine-protein phosphatase 4 regulatory subunit 2</fullName>
    </recommendedName>
</protein>
<dbReference type="VEuPathDB" id="FungiDB:EYZ11_001444"/>
<feature type="region of interest" description="Disordered" evidence="2">
    <location>
        <begin position="203"/>
        <end position="373"/>
    </location>
</feature>
<gene>
    <name evidence="3" type="ORF">EYZ11_001444</name>
</gene>
<dbReference type="STRING" id="1220188.A0A4S3JUJ4"/>
<dbReference type="GO" id="GO:0005737">
    <property type="term" value="C:cytoplasm"/>
    <property type="evidence" value="ECO:0007669"/>
    <property type="project" value="TreeGrafter"/>
</dbReference>
<organism evidence="3 4">
    <name type="scientific">Aspergillus tanneri</name>
    <dbReference type="NCBI Taxonomy" id="1220188"/>
    <lineage>
        <taxon>Eukaryota</taxon>
        <taxon>Fungi</taxon>
        <taxon>Dikarya</taxon>
        <taxon>Ascomycota</taxon>
        <taxon>Pezizomycotina</taxon>
        <taxon>Eurotiomycetes</taxon>
        <taxon>Eurotiomycetidae</taxon>
        <taxon>Eurotiales</taxon>
        <taxon>Aspergillaceae</taxon>
        <taxon>Aspergillus</taxon>
        <taxon>Aspergillus subgen. Circumdati</taxon>
    </lineage>
</organism>
<dbReference type="GO" id="GO:0030289">
    <property type="term" value="C:protein phosphatase 4 complex"/>
    <property type="evidence" value="ECO:0007669"/>
    <property type="project" value="InterPro"/>
</dbReference>
<accession>A0A4S3JUJ4</accession>
<feature type="compositionally biased region" description="Low complexity" evidence="2">
    <location>
        <begin position="217"/>
        <end position="237"/>
    </location>
</feature>
<feature type="compositionally biased region" description="Polar residues" evidence="2">
    <location>
        <begin position="327"/>
        <end position="337"/>
    </location>
</feature>
<dbReference type="EMBL" id="SOSA01000027">
    <property type="protein sequence ID" value="THC99048.1"/>
    <property type="molecule type" value="Genomic_DNA"/>
</dbReference>
<evidence type="ECO:0000313" key="3">
    <source>
        <dbReference type="EMBL" id="THC99048.1"/>
    </source>
</evidence>
<dbReference type="PANTHER" id="PTHR16487">
    <property type="entry name" value="PPP4R2-RELATED PROTEIN"/>
    <property type="match status" value="1"/>
</dbReference>
<evidence type="ECO:0000313" key="4">
    <source>
        <dbReference type="Proteomes" id="UP000308092"/>
    </source>
</evidence>
<evidence type="ECO:0000256" key="2">
    <source>
        <dbReference type="SAM" id="MobiDB-lite"/>
    </source>
</evidence>
<feature type="compositionally biased region" description="Polar residues" evidence="2">
    <location>
        <begin position="362"/>
        <end position="373"/>
    </location>
</feature>
<dbReference type="Pfam" id="PF09184">
    <property type="entry name" value="PPP4R2"/>
    <property type="match status" value="1"/>
</dbReference>
<dbReference type="AlphaFoldDB" id="A0A4S3JUJ4"/>
<feature type="region of interest" description="Disordered" evidence="2">
    <location>
        <begin position="67"/>
        <end position="89"/>
    </location>
</feature>
<evidence type="ECO:0000256" key="1">
    <source>
        <dbReference type="ARBA" id="ARBA00009207"/>
    </source>
</evidence>
<feature type="compositionally biased region" description="Polar residues" evidence="2">
    <location>
        <begin position="238"/>
        <end position="252"/>
    </location>
</feature>
<dbReference type="InterPro" id="IPR015267">
    <property type="entry name" value="PPP4R2"/>
</dbReference>
<dbReference type="GO" id="GO:0019888">
    <property type="term" value="F:protein phosphatase regulator activity"/>
    <property type="evidence" value="ECO:0007669"/>
    <property type="project" value="InterPro"/>
</dbReference>
<sequence length="373" mass="39938">MSLDEDALETAANGGWMDAYVPLPSCPSLRFLTSYPSEKWPSMVDPLIQRLEHIVYNVFAMPEPPHDSPVSLGANKDVPDSQPQPSTLPAPLQLLLDSIRSNLRSLFSSKPPHTIQRLAELILHPNAHYRTLPAYLRAVDRTISVTSGADVFPLQMQEATSQPNGVVNGTDNTFLLSDHALGSDESLGGALLTPIPWLSNAASPGAEDGAVETEGYESASAAPQADQQSPQQESEPSTDTSSQQPNLPSQSEPVAVENQATEGAGSPPAEFSEDIPHARGPRLLGVADLGLQDGKGIEMTLLDTEQQSSTQPDEQQQQQQQPSQPTLGNDSDQTAAQRNADGDGDIVLEDAQRAKEEEEETPVSTDNPTPTKS</sequence>
<reference evidence="3 4" key="1">
    <citation type="submission" date="2019-03" db="EMBL/GenBank/DDBJ databases">
        <title>The genome sequence of a newly discovered highly antifungal drug resistant Aspergillus species, Aspergillus tanneri NIH 1004.</title>
        <authorList>
            <person name="Mounaud S."/>
            <person name="Singh I."/>
            <person name="Joardar V."/>
            <person name="Pakala S."/>
            <person name="Pakala S."/>
            <person name="Venepally P."/>
            <person name="Hoover J."/>
            <person name="Nierman W."/>
            <person name="Chung J."/>
            <person name="Losada L."/>
        </authorList>
    </citation>
    <scope>NUCLEOTIDE SEQUENCE [LARGE SCALE GENOMIC DNA]</scope>
    <source>
        <strain evidence="3 4">NIH1004</strain>
    </source>
</reference>
<keyword evidence="4" id="KW-1185">Reference proteome</keyword>
<evidence type="ECO:0008006" key="5">
    <source>
        <dbReference type="Google" id="ProtNLM"/>
    </source>
</evidence>
<proteinExistence type="inferred from homology"/>
<comment type="similarity">
    <text evidence="1">Belongs to the PPP4R2 family.</text>
</comment>
<feature type="compositionally biased region" description="Low complexity" evidence="2">
    <location>
        <begin position="304"/>
        <end position="326"/>
    </location>
</feature>
<comment type="caution">
    <text evidence="3">The sequence shown here is derived from an EMBL/GenBank/DDBJ whole genome shotgun (WGS) entry which is preliminary data.</text>
</comment>
<dbReference type="PANTHER" id="PTHR16487:SF0">
    <property type="entry name" value="PROTEIN PHOSPHATASE 4 REGULATORY SUBUNIT 2-RELATED"/>
    <property type="match status" value="1"/>
</dbReference>